<keyword evidence="6" id="KW-0106">Calcium</keyword>
<gene>
    <name evidence="12" type="primary">LOC113041877</name>
</gene>
<dbReference type="InterPro" id="IPR036180">
    <property type="entry name" value="Gelsolin-like_dom_sf"/>
</dbReference>
<organism evidence="11 12">
    <name type="scientific">Carassius auratus</name>
    <name type="common">Goldfish</name>
    <dbReference type="NCBI Taxonomy" id="7957"/>
    <lineage>
        <taxon>Eukaryota</taxon>
        <taxon>Metazoa</taxon>
        <taxon>Chordata</taxon>
        <taxon>Craniata</taxon>
        <taxon>Vertebrata</taxon>
        <taxon>Euteleostomi</taxon>
        <taxon>Actinopterygii</taxon>
        <taxon>Neopterygii</taxon>
        <taxon>Teleostei</taxon>
        <taxon>Ostariophysi</taxon>
        <taxon>Cypriniformes</taxon>
        <taxon>Cyprinidae</taxon>
        <taxon>Cyprininae</taxon>
        <taxon>Carassius</taxon>
    </lineage>
</organism>
<dbReference type="GO" id="GO:0015629">
    <property type="term" value="C:actin cytoskeleton"/>
    <property type="evidence" value="ECO:0007669"/>
    <property type="project" value="TreeGrafter"/>
</dbReference>
<feature type="compositionally biased region" description="Polar residues" evidence="9">
    <location>
        <begin position="807"/>
        <end position="827"/>
    </location>
</feature>
<dbReference type="Gene3D" id="1.10.950.10">
    <property type="entry name" value="Villin headpiece domain"/>
    <property type="match status" value="1"/>
</dbReference>
<dbReference type="PANTHER" id="PTHR11977:SF30">
    <property type="entry name" value="VILLIN-LIKE PROTEIN"/>
    <property type="match status" value="1"/>
</dbReference>
<feature type="region of interest" description="Disordered" evidence="9">
    <location>
        <begin position="785"/>
        <end position="859"/>
    </location>
</feature>
<dbReference type="InterPro" id="IPR003128">
    <property type="entry name" value="Villin_headpiece"/>
</dbReference>
<protein>
    <submittedName>
        <fullName evidence="12">Advillin-like isoform X1</fullName>
    </submittedName>
</protein>
<dbReference type="PRINTS" id="PR00597">
    <property type="entry name" value="GELSOLIN"/>
</dbReference>
<dbReference type="GO" id="GO:0005546">
    <property type="term" value="F:phosphatidylinositol-4,5-bisphosphate binding"/>
    <property type="evidence" value="ECO:0007669"/>
    <property type="project" value="TreeGrafter"/>
</dbReference>
<evidence type="ECO:0000256" key="6">
    <source>
        <dbReference type="ARBA" id="ARBA00022837"/>
    </source>
</evidence>
<dbReference type="InterPro" id="IPR007122">
    <property type="entry name" value="Villin/Gelsolin"/>
</dbReference>
<evidence type="ECO:0000256" key="9">
    <source>
        <dbReference type="SAM" id="MobiDB-lite"/>
    </source>
</evidence>
<evidence type="ECO:0000256" key="1">
    <source>
        <dbReference type="ARBA" id="ARBA00004245"/>
    </source>
</evidence>
<dbReference type="PROSITE" id="PS51089">
    <property type="entry name" value="HP"/>
    <property type="match status" value="1"/>
</dbReference>
<dbReference type="SUPFAM" id="SSF47050">
    <property type="entry name" value="VHP, Villin headpiece domain"/>
    <property type="match status" value="1"/>
</dbReference>
<dbReference type="GeneID" id="113041877"/>
<keyword evidence="3" id="KW-0117">Actin capping</keyword>
<evidence type="ECO:0000313" key="11">
    <source>
        <dbReference type="Proteomes" id="UP000515129"/>
    </source>
</evidence>
<dbReference type="KEGG" id="caua:113041877"/>
<sequence>MLLIRFTACLNLPFKYILKQSRLLDTDDETSQRHFGQKYRRMMETQDELKNIQPKPGLQIWTINKMKMVPVPEQAHGNFFEGDCYIILNVSNSATQSADIHYWIGNTSSQDEQGAAAVYVTQLDKCLGGSPVQYREVQGCESVKFKSYFKNGLIYKKGGVGSGFTHVETNVYNIQRLLHVKGTKHVTAREVEVSWSSFNLGDIFLLDMGKTIVQWNGPQSNRQEKLKAILLAQDIRDRERGGRAQIGVIDGGQEEASPELIKIMTSVLGQRTGHLKEPIPDDKPDQNQTSNVKLYHVSDASGQLLVQEVASSPLTQDLLSSTDCYILDQGGSSVMVWKGKAASDEERRSALSRAVSFIKAKNYPSNTKVEVMSEGGESAMFKHLFKSWKEKGQTQGLGMTHSVGKIAKVDQVKFDVMELHAQPKLAAQERMVDDASGHVQVWRIENLELKEVNPSTYGQFYGGDCYLVLYTYNRANKPQYILYMWQGRHATQDEVTACAYQAVNLDNKYNGAPTQVRVVMGKEPRHFLAIFKGRLIIFEGGTGRPGVVNPDPGARLFQVRGTHEMNTKATEVPSRAASLNTNDVFLLKTQQNVFLWYGKGCSGDEREMGKAVADLLSEQDKQIVMEGQEPAAFWVVLGGKAPYASDKRLETEVALHEPRLFECSNQTGRFLMTEVADFTQDDLDEDDVMLLDTWEEIFLWIGNSANQYETQESYNSAADYLKTHPAGRDPGTPITSVKQGYEPPTFSGWFNAWDAHKWSGGLSYEEMKSKLGDISQITVNLNNTSLNKKTEGGGGSFSAPGGPGNIKSHNQRMSSSNSNAHVDQSPSRAKPSGMLHSEQLGKAPQHQQPQGGNPEKQEEYLTDAEFENLLGCTRDSFQRLPKWRQNDLKKKAGLF</sequence>
<dbReference type="GO" id="GO:0008154">
    <property type="term" value="P:actin polymerization or depolymerization"/>
    <property type="evidence" value="ECO:0007669"/>
    <property type="project" value="TreeGrafter"/>
</dbReference>
<dbReference type="Pfam" id="PF00626">
    <property type="entry name" value="Gelsolin"/>
    <property type="match status" value="6"/>
</dbReference>
<dbReference type="GO" id="GO:0051015">
    <property type="term" value="F:actin filament binding"/>
    <property type="evidence" value="ECO:0007669"/>
    <property type="project" value="InterPro"/>
</dbReference>
<dbReference type="CDD" id="cd11290">
    <property type="entry name" value="gelsolin_S1_like"/>
    <property type="match status" value="1"/>
</dbReference>
<comment type="similarity">
    <text evidence="2">Belongs to the villin/gelsolin family.</text>
</comment>
<dbReference type="Proteomes" id="UP000515129">
    <property type="component" value="Chromosome 24"/>
</dbReference>
<keyword evidence="5" id="KW-0677">Repeat</keyword>
<dbReference type="OrthoDB" id="6375767at2759"/>
<dbReference type="CDD" id="cd11291">
    <property type="entry name" value="gelsolin_S6_like"/>
    <property type="match status" value="1"/>
</dbReference>
<dbReference type="FunFam" id="3.40.20.10:FF:000027">
    <property type="entry name" value="Villin 1"/>
    <property type="match status" value="1"/>
</dbReference>
<evidence type="ECO:0000313" key="12">
    <source>
        <dbReference type="RefSeq" id="XP_026056227.1"/>
    </source>
</evidence>
<feature type="domain" description="HP" evidence="10">
    <location>
        <begin position="824"/>
        <end position="895"/>
    </location>
</feature>
<evidence type="ECO:0000256" key="5">
    <source>
        <dbReference type="ARBA" id="ARBA00022737"/>
    </source>
</evidence>
<dbReference type="InterPro" id="IPR029006">
    <property type="entry name" value="ADF-H/Gelsolin-like_dom_sf"/>
</dbReference>
<keyword evidence="4" id="KW-0963">Cytoplasm</keyword>
<dbReference type="InterPro" id="IPR036886">
    <property type="entry name" value="Villin_headpiece_dom_sf"/>
</dbReference>
<keyword evidence="8" id="KW-0206">Cytoskeleton</keyword>
<dbReference type="GO" id="GO:0051016">
    <property type="term" value="P:barbed-end actin filament capping"/>
    <property type="evidence" value="ECO:0007669"/>
    <property type="project" value="TreeGrafter"/>
</dbReference>
<name>A0A6P6JE78_CARAU</name>
<dbReference type="FunFam" id="3.40.20.10:FF:000002">
    <property type="entry name" value="Gelsolin"/>
    <property type="match status" value="1"/>
</dbReference>
<dbReference type="SMART" id="SM00153">
    <property type="entry name" value="VHP"/>
    <property type="match status" value="1"/>
</dbReference>
<dbReference type="Gene3D" id="3.40.20.10">
    <property type="entry name" value="Severin"/>
    <property type="match status" value="6"/>
</dbReference>
<dbReference type="Pfam" id="PF02209">
    <property type="entry name" value="VHP"/>
    <property type="match status" value="1"/>
</dbReference>
<evidence type="ECO:0000256" key="8">
    <source>
        <dbReference type="ARBA" id="ARBA00023212"/>
    </source>
</evidence>
<evidence type="ECO:0000256" key="2">
    <source>
        <dbReference type="ARBA" id="ARBA00008418"/>
    </source>
</evidence>
<proteinExistence type="inferred from homology"/>
<dbReference type="PANTHER" id="PTHR11977">
    <property type="entry name" value="VILLIN"/>
    <property type="match status" value="1"/>
</dbReference>
<accession>A0A6P6JE78</accession>
<dbReference type="RefSeq" id="XP_026056227.1">
    <property type="nucleotide sequence ID" value="XM_026200442.1"/>
</dbReference>
<keyword evidence="11" id="KW-1185">Reference proteome</keyword>
<dbReference type="SUPFAM" id="SSF55753">
    <property type="entry name" value="Actin depolymerizing proteins"/>
    <property type="match status" value="4"/>
</dbReference>
<dbReference type="CDD" id="cd11288">
    <property type="entry name" value="gelsolin_S5_like"/>
    <property type="match status" value="1"/>
</dbReference>
<dbReference type="AlphaFoldDB" id="A0A6P6JE78"/>
<dbReference type="SUPFAM" id="SSF82754">
    <property type="entry name" value="C-terminal, gelsolin-like domain of Sec23/24"/>
    <property type="match status" value="2"/>
</dbReference>
<keyword evidence="7" id="KW-0009">Actin-binding</keyword>
<dbReference type="GO" id="GO:0051014">
    <property type="term" value="P:actin filament severing"/>
    <property type="evidence" value="ECO:0007669"/>
    <property type="project" value="TreeGrafter"/>
</dbReference>
<dbReference type="FunFam" id="3.40.20.10:FF:000001">
    <property type="entry name" value="Gelsolin"/>
    <property type="match status" value="1"/>
</dbReference>
<evidence type="ECO:0000256" key="4">
    <source>
        <dbReference type="ARBA" id="ARBA00022490"/>
    </source>
</evidence>
<reference evidence="12" key="1">
    <citation type="submission" date="2025-08" db="UniProtKB">
        <authorList>
            <consortium name="RefSeq"/>
        </authorList>
    </citation>
    <scope>IDENTIFICATION</scope>
    <source>
        <strain evidence="12">Wakin</strain>
        <tissue evidence="12">Muscle</tissue>
    </source>
</reference>
<evidence type="ECO:0000256" key="3">
    <source>
        <dbReference type="ARBA" id="ARBA00022467"/>
    </source>
</evidence>
<dbReference type="CDD" id="cd11289">
    <property type="entry name" value="gelsolin_S2_like"/>
    <property type="match status" value="1"/>
</dbReference>
<dbReference type="SMART" id="SM00262">
    <property type="entry name" value="GEL"/>
    <property type="match status" value="6"/>
</dbReference>
<comment type="subcellular location">
    <subcellularLocation>
        <location evidence="1">Cytoplasm</location>
        <location evidence="1">Cytoskeleton</location>
    </subcellularLocation>
</comment>
<evidence type="ECO:0000259" key="10">
    <source>
        <dbReference type="PROSITE" id="PS51089"/>
    </source>
</evidence>
<dbReference type="FunFam" id="3.40.20.10:FF:000004">
    <property type="entry name" value="Gelsolin"/>
    <property type="match status" value="1"/>
</dbReference>
<feature type="compositionally biased region" description="Gly residues" evidence="9">
    <location>
        <begin position="792"/>
        <end position="804"/>
    </location>
</feature>
<dbReference type="InterPro" id="IPR007123">
    <property type="entry name" value="Gelsolin-like_dom"/>
</dbReference>
<evidence type="ECO:0000256" key="7">
    <source>
        <dbReference type="ARBA" id="ARBA00023203"/>
    </source>
</evidence>
<dbReference type="FunFam" id="3.40.20.10:FF:000005">
    <property type="entry name" value="Gelsolin"/>
    <property type="match status" value="1"/>
</dbReference>
<dbReference type="GO" id="GO:0005737">
    <property type="term" value="C:cytoplasm"/>
    <property type="evidence" value="ECO:0007669"/>
    <property type="project" value="TreeGrafter"/>
</dbReference>
<dbReference type="CDD" id="cd11292">
    <property type="entry name" value="gelsolin_S3_like"/>
    <property type="match status" value="1"/>
</dbReference>
<dbReference type="CDD" id="cd11293">
    <property type="entry name" value="gelsolin_S4_like"/>
    <property type="match status" value="1"/>
</dbReference>